<feature type="modified residue" description="4-aspartylphosphate" evidence="6">
    <location>
        <position position="53"/>
    </location>
</feature>
<evidence type="ECO:0000256" key="3">
    <source>
        <dbReference type="ARBA" id="ARBA00023015"/>
    </source>
</evidence>
<dbReference type="SUPFAM" id="SSF46894">
    <property type="entry name" value="C-terminal effector domain of the bipartite response regulators"/>
    <property type="match status" value="1"/>
</dbReference>
<dbReference type="AlphaFoldDB" id="A0A1A9KC06"/>
<dbReference type="PANTHER" id="PTHR43214:SF41">
    <property type="entry name" value="NITRATE_NITRITE RESPONSE REGULATOR PROTEIN NARP"/>
    <property type="match status" value="1"/>
</dbReference>
<evidence type="ECO:0000256" key="6">
    <source>
        <dbReference type="PROSITE-ProRule" id="PRU00169"/>
    </source>
</evidence>
<dbReference type="InterPro" id="IPR000014">
    <property type="entry name" value="PAS"/>
</dbReference>
<dbReference type="InterPro" id="IPR000792">
    <property type="entry name" value="Tscrpt_reg_LuxR_C"/>
</dbReference>
<evidence type="ECO:0000256" key="5">
    <source>
        <dbReference type="ARBA" id="ARBA00023163"/>
    </source>
</evidence>
<dbReference type="PROSITE" id="PS50112">
    <property type="entry name" value="PAS"/>
    <property type="match status" value="1"/>
</dbReference>
<dbReference type="InterPro" id="IPR011006">
    <property type="entry name" value="CheY-like_superfamily"/>
</dbReference>
<keyword evidence="5" id="KW-0804">Transcription</keyword>
<dbReference type="Proteomes" id="UP000077748">
    <property type="component" value="Chromosome"/>
</dbReference>
<dbReference type="InterPro" id="IPR058245">
    <property type="entry name" value="NreC/VraR/RcsB-like_REC"/>
</dbReference>
<dbReference type="RefSeq" id="WP_064583028.1">
    <property type="nucleotide sequence ID" value="NZ_CP015878.1"/>
</dbReference>
<proteinExistence type="predicted"/>
<gene>
    <name evidence="10" type="ORF">A9C11_14230</name>
</gene>
<dbReference type="SMART" id="SM00448">
    <property type="entry name" value="REC"/>
    <property type="match status" value="1"/>
</dbReference>
<dbReference type="CDD" id="cd06170">
    <property type="entry name" value="LuxR_C_like"/>
    <property type="match status" value="1"/>
</dbReference>
<sequence length="546" mass="58662">MSRIIIIDNHPITCVGARALLESQGHQVVGVADNGVEGLDLCRRLAPELVVLDLKVPRLGGLDVIRRIRARQESTQVLVFTDLPADVYEHACVECGAAGFVAKSDTRAPLLEAVSAVLAGRTFFKVGALHQEPIGAAAHGAAQAEVLTPREITVLHYLADGYRVKDIATELAISDRTVSTYKARLLEKTNTSSLVELIQVAAQHGLVERPGDAPAQAGALPSFDSLIDRVPYPVSLRDGEGRVLAANAAFLRLTGLSHDQVAGSTISELGVVDAEHLEYVRKTFQAAVQARIPYMTVCVVHINGVRHVFKQGGIPVSGEDGGFIGMLCSAVDIGEQDQEIQMLRDSLEQVRSIRSQRGRYLVDFGEQALRELAALQQPGQDDALAQGLARLRGDIELLTDLARLELGQMTPMPSRADLDALTEQALATPAAPACRLQKAGTQPWAWVDAQRYRQLVGALLLYAQSLGAGQVDLAAKAIEVSGARLHWRLSLRAGPLPARVPPFVAALVLAETLAGLLGGNLQVHEQNGAKLHVELHLELPRSARQP</sequence>
<keyword evidence="2" id="KW-0808">Transferase</keyword>
<accession>A0A1A9KC06</accession>
<dbReference type="CDD" id="cd00130">
    <property type="entry name" value="PAS"/>
    <property type="match status" value="1"/>
</dbReference>
<keyword evidence="4" id="KW-0238">DNA-binding</keyword>
<dbReference type="GO" id="GO:0006355">
    <property type="term" value="P:regulation of DNA-templated transcription"/>
    <property type="evidence" value="ECO:0007669"/>
    <property type="project" value="InterPro"/>
</dbReference>
<dbReference type="InterPro" id="IPR001789">
    <property type="entry name" value="Sig_transdc_resp-reg_receiver"/>
</dbReference>
<dbReference type="Pfam" id="PF00072">
    <property type="entry name" value="Response_reg"/>
    <property type="match status" value="1"/>
</dbReference>
<dbReference type="GO" id="GO:0003677">
    <property type="term" value="F:DNA binding"/>
    <property type="evidence" value="ECO:0007669"/>
    <property type="project" value="UniProtKB-KW"/>
</dbReference>
<name>A0A1A9KC06_9PSED</name>
<dbReference type="SMART" id="SM00091">
    <property type="entry name" value="PAS"/>
    <property type="match status" value="1"/>
</dbReference>
<evidence type="ECO:0000259" key="9">
    <source>
        <dbReference type="PROSITE" id="PS50112"/>
    </source>
</evidence>
<dbReference type="PROSITE" id="PS50110">
    <property type="entry name" value="RESPONSE_REGULATORY"/>
    <property type="match status" value="1"/>
</dbReference>
<protein>
    <submittedName>
        <fullName evidence="10">Uncharacterized protein</fullName>
    </submittedName>
</protein>
<dbReference type="EMBL" id="CP015878">
    <property type="protein sequence ID" value="ANI15075.1"/>
    <property type="molecule type" value="Genomic_DNA"/>
</dbReference>
<evidence type="ECO:0000313" key="10">
    <source>
        <dbReference type="EMBL" id="ANI15075.1"/>
    </source>
</evidence>
<evidence type="ECO:0000256" key="2">
    <source>
        <dbReference type="ARBA" id="ARBA00022777"/>
    </source>
</evidence>
<keyword evidence="2" id="KW-0418">Kinase</keyword>
<reference evidence="10 11" key="1">
    <citation type="submission" date="2016-05" db="EMBL/GenBank/DDBJ databases">
        <title>Genome Sequence of Pseudomonas citronellolis Strain SJTE-3, an Estrogens and Persistent Organic Pollutants degradation strain.</title>
        <authorList>
            <person name="Liang R."/>
        </authorList>
    </citation>
    <scope>NUCLEOTIDE SEQUENCE [LARGE SCALE GENOMIC DNA]</scope>
    <source>
        <strain evidence="10 11">SJTE-3</strain>
    </source>
</reference>
<evidence type="ECO:0000256" key="4">
    <source>
        <dbReference type="ARBA" id="ARBA00023125"/>
    </source>
</evidence>
<keyword evidence="3" id="KW-0805">Transcription regulation</keyword>
<dbReference type="SUPFAM" id="SSF55785">
    <property type="entry name" value="PYP-like sensor domain (PAS domain)"/>
    <property type="match status" value="1"/>
</dbReference>
<keyword evidence="1 6" id="KW-0597">Phosphoprotein</keyword>
<dbReference type="GO" id="GO:0000160">
    <property type="term" value="P:phosphorelay signal transduction system"/>
    <property type="evidence" value="ECO:0007669"/>
    <property type="project" value="InterPro"/>
</dbReference>
<dbReference type="PRINTS" id="PR00038">
    <property type="entry name" value="HTHLUXR"/>
</dbReference>
<dbReference type="PROSITE" id="PS00622">
    <property type="entry name" value="HTH_LUXR_1"/>
    <property type="match status" value="1"/>
</dbReference>
<organism evidence="10 11">
    <name type="scientific">Pseudomonas citronellolis</name>
    <dbReference type="NCBI Taxonomy" id="53408"/>
    <lineage>
        <taxon>Bacteria</taxon>
        <taxon>Pseudomonadati</taxon>
        <taxon>Pseudomonadota</taxon>
        <taxon>Gammaproteobacteria</taxon>
        <taxon>Pseudomonadales</taxon>
        <taxon>Pseudomonadaceae</taxon>
        <taxon>Pseudomonas</taxon>
    </lineage>
</organism>
<dbReference type="SMART" id="SM00421">
    <property type="entry name" value="HTH_LUXR"/>
    <property type="match status" value="1"/>
</dbReference>
<dbReference type="InterPro" id="IPR013656">
    <property type="entry name" value="PAS_4"/>
</dbReference>
<dbReference type="NCBIfam" id="TIGR00229">
    <property type="entry name" value="sensory_box"/>
    <property type="match status" value="1"/>
</dbReference>
<dbReference type="Gene3D" id="3.40.50.2300">
    <property type="match status" value="1"/>
</dbReference>
<evidence type="ECO:0000259" key="7">
    <source>
        <dbReference type="PROSITE" id="PS50043"/>
    </source>
</evidence>
<feature type="domain" description="HTH luxR-type" evidence="7">
    <location>
        <begin position="140"/>
        <end position="205"/>
    </location>
</feature>
<dbReference type="CDD" id="cd17535">
    <property type="entry name" value="REC_NarL-like"/>
    <property type="match status" value="1"/>
</dbReference>
<feature type="domain" description="Response regulatory" evidence="8">
    <location>
        <begin position="3"/>
        <end position="118"/>
    </location>
</feature>
<dbReference type="Gene3D" id="3.30.450.20">
    <property type="entry name" value="PAS domain"/>
    <property type="match status" value="1"/>
</dbReference>
<dbReference type="PROSITE" id="PS50043">
    <property type="entry name" value="HTH_LUXR_2"/>
    <property type="match status" value="1"/>
</dbReference>
<feature type="domain" description="PAS" evidence="9">
    <location>
        <begin position="219"/>
        <end position="291"/>
    </location>
</feature>
<evidence type="ECO:0000313" key="11">
    <source>
        <dbReference type="Proteomes" id="UP000077748"/>
    </source>
</evidence>
<evidence type="ECO:0000259" key="8">
    <source>
        <dbReference type="PROSITE" id="PS50110"/>
    </source>
</evidence>
<dbReference type="PANTHER" id="PTHR43214">
    <property type="entry name" value="TWO-COMPONENT RESPONSE REGULATOR"/>
    <property type="match status" value="1"/>
</dbReference>
<dbReference type="InterPro" id="IPR035965">
    <property type="entry name" value="PAS-like_dom_sf"/>
</dbReference>
<dbReference type="Pfam" id="PF08448">
    <property type="entry name" value="PAS_4"/>
    <property type="match status" value="1"/>
</dbReference>
<evidence type="ECO:0000256" key="1">
    <source>
        <dbReference type="ARBA" id="ARBA00022553"/>
    </source>
</evidence>
<dbReference type="Pfam" id="PF00196">
    <property type="entry name" value="GerE"/>
    <property type="match status" value="1"/>
</dbReference>
<dbReference type="InterPro" id="IPR039420">
    <property type="entry name" value="WalR-like"/>
</dbReference>
<dbReference type="InterPro" id="IPR016032">
    <property type="entry name" value="Sig_transdc_resp-reg_C-effctor"/>
</dbReference>
<dbReference type="GO" id="GO:0016301">
    <property type="term" value="F:kinase activity"/>
    <property type="evidence" value="ECO:0007669"/>
    <property type="project" value="UniProtKB-KW"/>
</dbReference>
<dbReference type="SUPFAM" id="SSF52172">
    <property type="entry name" value="CheY-like"/>
    <property type="match status" value="1"/>
</dbReference>